<gene>
    <name evidence="7" type="ORF">ABUK86_23035</name>
    <name evidence="6" type="ORF">Q8A49_00515</name>
</gene>
<sequence length="243" mass="25719">MTTPVIHVKDITKTYGEGQASSSALRNVSLTVAEGEWVSIMGPSGCGKSTLLNCASGLDGIDGGTVLVEGEDIHALSERKRTVRRARRMGFVFQGYNLIPVLSALENVEMPLLLGGARPGNARSRALSALERVGLADRSRHLPSQLSGGQQQRVAIARGIVHDPAIVWADEPTGALDSASTSEVLRLLRELHADGLTLIMVTHDPDVAAYGDREVHMADGRVDRVEDNSARPASGPSDASPGV</sequence>
<dbReference type="InterPro" id="IPR003439">
    <property type="entry name" value="ABC_transporter-like_ATP-bd"/>
</dbReference>
<feature type="domain" description="ABC transporter" evidence="5">
    <location>
        <begin position="6"/>
        <end position="241"/>
    </location>
</feature>
<evidence type="ECO:0000313" key="8">
    <source>
        <dbReference type="Proteomes" id="UP001348641"/>
    </source>
</evidence>
<evidence type="ECO:0000313" key="7">
    <source>
        <dbReference type="EMBL" id="MES0836670.1"/>
    </source>
</evidence>
<reference evidence="6 8" key="1">
    <citation type="submission" date="2023-07" db="EMBL/GenBank/DDBJ databases">
        <authorList>
            <person name="Girao M."/>
            <person name="Carvalho M.F."/>
        </authorList>
    </citation>
    <scope>NUCLEOTIDE SEQUENCE [LARGE SCALE GENOMIC DNA]</scope>
    <source>
        <strain evidence="6 8">66/93</strain>
    </source>
</reference>
<evidence type="ECO:0000313" key="6">
    <source>
        <dbReference type="EMBL" id="MEE2048979.1"/>
    </source>
</evidence>
<dbReference type="Gene3D" id="3.40.50.300">
    <property type="entry name" value="P-loop containing nucleotide triphosphate hydrolases"/>
    <property type="match status" value="1"/>
</dbReference>
<keyword evidence="9" id="KW-1185">Reference proteome</keyword>
<evidence type="ECO:0000256" key="3">
    <source>
        <dbReference type="ARBA" id="ARBA00022840"/>
    </source>
</evidence>
<protein>
    <submittedName>
        <fullName evidence="6">ABC transporter ATP-binding protein</fullName>
    </submittedName>
</protein>
<dbReference type="PANTHER" id="PTHR24220:SF685">
    <property type="entry name" value="ABC TRANSPORTER RELATED"/>
    <property type="match status" value="1"/>
</dbReference>
<dbReference type="InterPro" id="IPR017871">
    <property type="entry name" value="ABC_transporter-like_CS"/>
</dbReference>
<feature type="region of interest" description="Disordered" evidence="4">
    <location>
        <begin position="223"/>
        <end position="243"/>
    </location>
</feature>
<evidence type="ECO:0000259" key="5">
    <source>
        <dbReference type="PROSITE" id="PS50893"/>
    </source>
</evidence>
<dbReference type="EMBL" id="JAUUCC010000001">
    <property type="protein sequence ID" value="MEE2048979.1"/>
    <property type="molecule type" value="Genomic_DNA"/>
</dbReference>
<dbReference type="SMART" id="SM00382">
    <property type="entry name" value="AAA"/>
    <property type="match status" value="1"/>
</dbReference>
<dbReference type="InterPro" id="IPR027417">
    <property type="entry name" value="P-loop_NTPase"/>
</dbReference>
<dbReference type="SUPFAM" id="SSF52540">
    <property type="entry name" value="P-loop containing nucleoside triphosphate hydrolases"/>
    <property type="match status" value="1"/>
</dbReference>
<evidence type="ECO:0000313" key="9">
    <source>
        <dbReference type="Proteomes" id="UP001432401"/>
    </source>
</evidence>
<comment type="caution">
    <text evidence="6">The sequence shown here is derived from an EMBL/GenBank/DDBJ whole genome shotgun (WGS) entry which is preliminary data.</text>
</comment>
<dbReference type="PROSITE" id="PS00211">
    <property type="entry name" value="ABC_TRANSPORTER_1"/>
    <property type="match status" value="1"/>
</dbReference>
<dbReference type="InterPro" id="IPR015854">
    <property type="entry name" value="ABC_transpr_LolD-like"/>
</dbReference>
<dbReference type="GO" id="GO:0005524">
    <property type="term" value="F:ATP binding"/>
    <property type="evidence" value="ECO:0007669"/>
    <property type="project" value="UniProtKB-KW"/>
</dbReference>
<dbReference type="Pfam" id="PF00005">
    <property type="entry name" value="ABC_tran"/>
    <property type="match status" value="1"/>
</dbReference>
<evidence type="ECO:0000256" key="1">
    <source>
        <dbReference type="ARBA" id="ARBA00022448"/>
    </source>
</evidence>
<reference evidence="7 9" key="2">
    <citation type="submission" date="2024-06" db="EMBL/GenBank/DDBJ databases">
        <authorList>
            <person name="Bataeva Y.V."/>
            <person name="Grigorian L.N."/>
            <person name="Solomentsev V.I."/>
        </authorList>
    </citation>
    <scope>NUCLEOTIDE SEQUENCE [LARGE SCALE GENOMIC DNA]</scope>
    <source>
        <strain evidence="7">SCPM-O-B-12605</strain>
        <strain evidence="9">SCPM-O-B-12605 (RCAM04882)</strain>
    </source>
</reference>
<organism evidence="6 8">
    <name type="scientific">Nocardiopsis tropica</name>
    <dbReference type="NCBI Taxonomy" id="109330"/>
    <lineage>
        <taxon>Bacteria</taxon>
        <taxon>Bacillati</taxon>
        <taxon>Actinomycetota</taxon>
        <taxon>Actinomycetes</taxon>
        <taxon>Streptosporangiales</taxon>
        <taxon>Nocardiopsidaceae</taxon>
        <taxon>Nocardiopsis</taxon>
    </lineage>
</organism>
<dbReference type="PROSITE" id="PS50893">
    <property type="entry name" value="ABC_TRANSPORTER_2"/>
    <property type="match status" value="1"/>
</dbReference>
<keyword evidence="2" id="KW-0547">Nucleotide-binding</keyword>
<name>A0ABU7KI54_9ACTN</name>
<dbReference type="Proteomes" id="UP001348641">
    <property type="component" value="Unassembled WGS sequence"/>
</dbReference>
<dbReference type="Proteomes" id="UP001432401">
    <property type="component" value="Unassembled WGS sequence"/>
</dbReference>
<dbReference type="InterPro" id="IPR003593">
    <property type="entry name" value="AAA+_ATPase"/>
</dbReference>
<accession>A0ABU7KI54</accession>
<evidence type="ECO:0000256" key="2">
    <source>
        <dbReference type="ARBA" id="ARBA00022741"/>
    </source>
</evidence>
<dbReference type="CDD" id="cd03255">
    <property type="entry name" value="ABC_MJ0796_LolCDE_FtsE"/>
    <property type="match status" value="1"/>
</dbReference>
<keyword evidence="3 6" id="KW-0067">ATP-binding</keyword>
<keyword evidence="1" id="KW-0813">Transport</keyword>
<evidence type="ECO:0000256" key="4">
    <source>
        <dbReference type="SAM" id="MobiDB-lite"/>
    </source>
</evidence>
<dbReference type="InterPro" id="IPR017911">
    <property type="entry name" value="MacB-like_ATP-bd"/>
</dbReference>
<proteinExistence type="predicted"/>
<dbReference type="PANTHER" id="PTHR24220">
    <property type="entry name" value="IMPORT ATP-BINDING PROTEIN"/>
    <property type="match status" value="1"/>
</dbReference>
<dbReference type="EMBL" id="JBEQNB010000013">
    <property type="protein sequence ID" value="MES0836670.1"/>
    <property type="molecule type" value="Genomic_DNA"/>
</dbReference>